<gene>
    <name evidence="1" type="ORF">O6H91_21G054700</name>
</gene>
<proteinExistence type="predicted"/>
<dbReference type="EMBL" id="CM055112">
    <property type="protein sequence ID" value="KAJ7518087.1"/>
    <property type="molecule type" value="Genomic_DNA"/>
</dbReference>
<reference evidence="2" key="1">
    <citation type="journal article" date="2024" name="Proc. Natl. Acad. Sci. U.S.A.">
        <title>Extraordinary preservation of gene collinearity over three hundred million years revealed in homosporous lycophytes.</title>
        <authorList>
            <person name="Li C."/>
            <person name="Wickell D."/>
            <person name="Kuo L.Y."/>
            <person name="Chen X."/>
            <person name="Nie B."/>
            <person name="Liao X."/>
            <person name="Peng D."/>
            <person name="Ji J."/>
            <person name="Jenkins J."/>
            <person name="Williams M."/>
            <person name="Shu S."/>
            <person name="Plott C."/>
            <person name="Barry K."/>
            <person name="Rajasekar S."/>
            <person name="Grimwood J."/>
            <person name="Han X."/>
            <person name="Sun S."/>
            <person name="Hou Z."/>
            <person name="He W."/>
            <person name="Dai G."/>
            <person name="Sun C."/>
            <person name="Schmutz J."/>
            <person name="Leebens-Mack J.H."/>
            <person name="Li F.W."/>
            <person name="Wang L."/>
        </authorList>
    </citation>
    <scope>NUCLEOTIDE SEQUENCE [LARGE SCALE GENOMIC DNA]</scope>
    <source>
        <strain evidence="2">cv. PW_Plant_1</strain>
    </source>
</reference>
<sequence length="348" mass="39796">MAHTRLHDGEDEAEVASPSTFASLEEYLSIPQYQEELMNPMSPEPSHLCQHLSSHVHHLGKELSRDCYSETSLVANSSELIEAQRLYPLQLTSQINIPGDLIEEENEIEAAIISHPHYSNLVAAHMNCHKVGAPPEVVSHINNLIRKLQERQPSATTSIGADPELDRFMYTYCNMLLNYEREITKTFEEAMACCKKLETQLHIISTGSIASGESDERHDGGATSEEDDSGCDELEIDPLAEEKEIKEHLMRKYSGYIGSLKQEFSRKKKKGKLPRESRQQLLNWWSMHIKWPYPSEVEKASLAESTGLDQKQINNWFINQRKRHWKPSEDAVSIIHPNQSNVHSERKW</sequence>
<evidence type="ECO:0000313" key="1">
    <source>
        <dbReference type="EMBL" id="KAJ7518087.1"/>
    </source>
</evidence>
<keyword evidence="2" id="KW-1185">Reference proteome</keyword>
<protein>
    <submittedName>
        <fullName evidence="1">Uncharacterized protein</fullName>
    </submittedName>
</protein>
<name>A0ACC2ALT7_DIPCM</name>
<evidence type="ECO:0000313" key="2">
    <source>
        <dbReference type="Proteomes" id="UP001162992"/>
    </source>
</evidence>
<comment type="caution">
    <text evidence="1">The sequence shown here is derived from an EMBL/GenBank/DDBJ whole genome shotgun (WGS) entry which is preliminary data.</text>
</comment>
<accession>A0ACC2ALT7</accession>
<organism evidence="1 2">
    <name type="scientific">Diphasiastrum complanatum</name>
    <name type="common">Issler's clubmoss</name>
    <name type="synonym">Lycopodium complanatum</name>
    <dbReference type="NCBI Taxonomy" id="34168"/>
    <lineage>
        <taxon>Eukaryota</taxon>
        <taxon>Viridiplantae</taxon>
        <taxon>Streptophyta</taxon>
        <taxon>Embryophyta</taxon>
        <taxon>Tracheophyta</taxon>
        <taxon>Lycopodiopsida</taxon>
        <taxon>Lycopodiales</taxon>
        <taxon>Lycopodiaceae</taxon>
        <taxon>Lycopodioideae</taxon>
        <taxon>Diphasiastrum</taxon>
    </lineage>
</organism>
<dbReference type="Proteomes" id="UP001162992">
    <property type="component" value="Chromosome 21"/>
</dbReference>